<dbReference type="EMBL" id="CAJVCH010542462">
    <property type="protein sequence ID" value="CAG7827159.1"/>
    <property type="molecule type" value="Genomic_DNA"/>
</dbReference>
<evidence type="ECO:0000313" key="2">
    <source>
        <dbReference type="Proteomes" id="UP000708208"/>
    </source>
</evidence>
<gene>
    <name evidence="1" type="ORF">AFUS01_LOCUS37159</name>
</gene>
<name>A0A8J2PKU3_9HEXA</name>
<dbReference type="PANTHER" id="PTHR20908:SF1">
    <property type="entry name" value="LD15586P"/>
    <property type="match status" value="1"/>
</dbReference>
<dbReference type="PANTHER" id="PTHR20908">
    <property type="entry name" value="LD15586P"/>
    <property type="match status" value="1"/>
</dbReference>
<dbReference type="AlphaFoldDB" id="A0A8J2PKU3"/>
<proteinExistence type="predicted"/>
<reference evidence="1" key="1">
    <citation type="submission" date="2021-06" db="EMBL/GenBank/DDBJ databases">
        <authorList>
            <person name="Hodson N. C."/>
            <person name="Mongue J. A."/>
            <person name="Jaron S. K."/>
        </authorList>
    </citation>
    <scope>NUCLEOTIDE SEQUENCE</scope>
</reference>
<keyword evidence="2" id="KW-1185">Reference proteome</keyword>
<dbReference type="GO" id="GO:0017171">
    <property type="term" value="F:serine hydrolase activity"/>
    <property type="evidence" value="ECO:0007669"/>
    <property type="project" value="TreeGrafter"/>
</dbReference>
<evidence type="ECO:0000313" key="1">
    <source>
        <dbReference type="EMBL" id="CAG7827159.1"/>
    </source>
</evidence>
<sequence length="301" mass="35224">MNTLKIFRRPVEWNFLLSWDQAGIVFPAKNIRRYSQLPKHLILKKNHDGVPTNRMVIILSWMEANPKIVDKYAQYYLNQRCDSLVVYLTWYNALWTGLGAKAIAKYILEFLQDNQSYSRVIIHGFSAGSLVWGNMLDFMKQDEFSAIRERIDGQIWDSVAINAETLIKGFPRTFLRNRPLQLIFENYLRFHGMIFYNWSGRSFYKSMSLMSANNVVHTPILVFTSKDDRVFSSKSVTDGVQLWREKGLRVDLKIWDSSPHVSHFLHHKDEYEDLVKDFVSNLNFVPLPNKFGQPESSLSNQ</sequence>
<comment type="caution">
    <text evidence="1">The sequence shown here is derived from an EMBL/GenBank/DDBJ whole genome shotgun (WGS) entry which is preliminary data.</text>
</comment>
<dbReference type="OrthoDB" id="77878at2759"/>
<dbReference type="InterPro" id="IPR008547">
    <property type="entry name" value="DUF829_TMEM53"/>
</dbReference>
<organism evidence="1 2">
    <name type="scientific">Allacma fusca</name>
    <dbReference type="NCBI Taxonomy" id="39272"/>
    <lineage>
        <taxon>Eukaryota</taxon>
        <taxon>Metazoa</taxon>
        <taxon>Ecdysozoa</taxon>
        <taxon>Arthropoda</taxon>
        <taxon>Hexapoda</taxon>
        <taxon>Collembola</taxon>
        <taxon>Symphypleona</taxon>
        <taxon>Sminthuridae</taxon>
        <taxon>Allacma</taxon>
    </lineage>
</organism>
<protein>
    <submittedName>
        <fullName evidence="1">Uncharacterized protein</fullName>
    </submittedName>
</protein>
<accession>A0A8J2PKU3</accession>
<dbReference type="Pfam" id="PF05705">
    <property type="entry name" value="DUF829"/>
    <property type="match status" value="1"/>
</dbReference>
<dbReference type="Proteomes" id="UP000708208">
    <property type="component" value="Unassembled WGS sequence"/>
</dbReference>